<keyword evidence="2 6" id="KW-0560">Oxidoreductase</keyword>
<sequence length="569" mass="60934">MAHGRAEGRPGPVCGEAYGMSRFAATSGVSQVTLRNASRMDPRSQGRRPNRRCYRQGDSEERKAIRDVTAAQQTIHVGGEWRSALSGATREIIDPVDATAFAVVAEGGVRDTDDAVAAARAAFDDGSWPRTPVAERAALLRRVADLLERDRERIGALESQDAGKTLEEGRVDVDCVRDAFRYFADLVEKEDGGRAVDAGSDDIRSVVVHEPVGVCALITPWNYPLLQASWKIAPALAAGNTFVIKPSEITPLTTVVLVELLLEAGLPLGAANIVTGPGHTVGARLAEHPDVDLVSFTGGLVSGTKVARAAADSVKKVALELGGKNPNVVFADACSTPEGFDTAVDQALNAAFIHSGQVCSAGSRLIVEESLRERFVAELARRAGQIRLGRGTDEGVECGPLVSAAQLARTEEYVASALGEGAVLRAGGERPAGPGYFYRPTVLDRCHRRMRVIREEIFGPVLTVETFRTEEEAVALANDTEYGLAGAVWTSDAARARRVAARLRHGTVWINDFHPYLPQAEWGGFGKSGIGRELGPTGLAEYREAKHIYQNLAPRPVRWFAGTTAKGQA</sequence>
<gene>
    <name evidence="9" type="ordered locus">SVEN_0127</name>
</gene>
<dbReference type="InterPro" id="IPR016161">
    <property type="entry name" value="Ald_DH/histidinol_DH"/>
</dbReference>
<dbReference type="PANTHER" id="PTHR43860">
    <property type="entry name" value="BETAINE ALDEHYDE DEHYDROGENASE"/>
    <property type="match status" value="1"/>
</dbReference>
<dbReference type="InterPro" id="IPR016163">
    <property type="entry name" value="Ald_DH_C"/>
</dbReference>
<dbReference type="InterPro" id="IPR029510">
    <property type="entry name" value="Ald_DH_CS_GLU"/>
</dbReference>
<organism evidence="9 10">
    <name type="scientific">Streptomyces venezuelae (strain ATCC 10712 / CBS 650.69 / DSM 40230 / JCM 4526 / NBRC 13096 / PD 04745)</name>
    <dbReference type="NCBI Taxonomy" id="953739"/>
    <lineage>
        <taxon>Bacteria</taxon>
        <taxon>Bacillati</taxon>
        <taxon>Actinomycetota</taxon>
        <taxon>Actinomycetes</taxon>
        <taxon>Kitasatosporales</taxon>
        <taxon>Streptomycetaceae</taxon>
        <taxon>Streptomyces</taxon>
    </lineage>
</organism>
<evidence type="ECO:0000256" key="4">
    <source>
        <dbReference type="ARBA" id="ARBA00037921"/>
    </source>
</evidence>
<evidence type="ECO:0000256" key="7">
    <source>
        <dbReference type="SAM" id="MobiDB-lite"/>
    </source>
</evidence>
<dbReference type="EMBL" id="FR845719">
    <property type="protein sequence ID" value="CCA53415.1"/>
    <property type="molecule type" value="Genomic_DNA"/>
</dbReference>
<keyword evidence="3" id="KW-0520">NAD</keyword>
<name>F2R4D8_STRVP</name>
<feature type="region of interest" description="Disordered" evidence="7">
    <location>
        <begin position="30"/>
        <end position="61"/>
    </location>
</feature>
<keyword evidence="10" id="KW-1185">Reference proteome</keyword>
<feature type="active site" evidence="5">
    <location>
        <position position="320"/>
    </location>
</feature>
<dbReference type="FunFam" id="3.40.605.10:FF:000007">
    <property type="entry name" value="NAD/NADP-dependent betaine aldehyde dehydrogenase"/>
    <property type="match status" value="1"/>
</dbReference>
<dbReference type="PROSITE" id="PS00687">
    <property type="entry name" value="ALDEHYDE_DEHYDR_GLU"/>
    <property type="match status" value="1"/>
</dbReference>
<comment type="similarity">
    <text evidence="1 6">Belongs to the aldehyde dehydrogenase family.</text>
</comment>
<dbReference type="PATRIC" id="fig|953739.5.peg.3937"/>
<evidence type="ECO:0000256" key="2">
    <source>
        <dbReference type="ARBA" id="ARBA00023002"/>
    </source>
</evidence>
<dbReference type="AlphaFoldDB" id="F2R4D8"/>
<feature type="compositionally biased region" description="Basic residues" evidence="7">
    <location>
        <begin position="45"/>
        <end position="54"/>
    </location>
</feature>
<evidence type="ECO:0000256" key="5">
    <source>
        <dbReference type="PROSITE-ProRule" id="PRU10007"/>
    </source>
</evidence>
<dbReference type="HOGENOM" id="CLU_005391_0_0_11"/>
<protein>
    <submittedName>
        <fullName evidence="9">Betaine aldehyde dehydrogenase</fullName>
        <ecNumber evidence="9">1.2.1.8</ecNumber>
    </submittedName>
</protein>
<comment type="pathway">
    <text evidence="4">Amine and polyamine biosynthesis; betaine biosynthesis via choline pathway; betaine from betaine aldehyde: step 1/1.</text>
</comment>
<dbReference type="InterPro" id="IPR016160">
    <property type="entry name" value="Ald_DH_CS_CYS"/>
</dbReference>
<reference evidence="9 10" key="1">
    <citation type="journal article" date="2011" name="BMC Genomics">
        <title>Genome-wide analysis of the role of GlnR in Streptomyces venezuelae provides new insights into global nitrogen regulation in actinomycetes.</title>
        <authorList>
            <person name="Pullan S.T."/>
            <person name="Bibb M.J."/>
            <person name="Merrick M."/>
        </authorList>
    </citation>
    <scope>NUCLEOTIDE SEQUENCE [LARGE SCALE GENOMIC DNA]</scope>
    <source>
        <strain evidence="9">ATCC 10712</strain>
    </source>
</reference>
<dbReference type="eggNOG" id="COG1012">
    <property type="taxonomic scope" value="Bacteria"/>
</dbReference>
<dbReference type="Gene3D" id="3.40.309.10">
    <property type="entry name" value="Aldehyde Dehydrogenase, Chain A, domain 2"/>
    <property type="match status" value="1"/>
</dbReference>
<evidence type="ECO:0000256" key="6">
    <source>
        <dbReference type="RuleBase" id="RU003345"/>
    </source>
</evidence>
<dbReference type="InterPro" id="IPR015590">
    <property type="entry name" value="Aldehyde_DH_dom"/>
</dbReference>
<dbReference type="EC" id="1.2.1.8" evidence="9"/>
<dbReference type="FunFam" id="3.40.309.10:FF:000012">
    <property type="entry name" value="Betaine aldehyde dehydrogenase"/>
    <property type="match status" value="1"/>
</dbReference>
<dbReference type="KEGG" id="sve:SVEN_0127"/>
<evidence type="ECO:0000256" key="3">
    <source>
        <dbReference type="ARBA" id="ARBA00023027"/>
    </source>
</evidence>
<dbReference type="STRING" id="953739.SVEN_0127"/>
<dbReference type="GO" id="GO:0008802">
    <property type="term" value="F:betaine-aldehyde dehydrogenase (NAD+) activity"/>
    <property type="evidence" value="ECO:0007669"/>
    <property type="project" value="UniProtKB-EC"/>
</dbReference>
<dbReference type="PANTHER" id="PTHR43860:SF2">
    <property type="entry name" value="BETAINE ALDEHYDE DEHYDROGENASE-RELATED"/>
    <property type="match status" value="1"/>
</dbReference>
<proteinExistence type="inferred from homology"/>
<dbReference type="SUPFAM" id="SSF53720">
    <property type="entry name" value="ALDH-like"/>
    <property type="match status" value="1"/>
</dbReference>
<feature type="domain" description="Aldehyde dehydrogenase" evidence="8">
    <location>
        <begin position="82"/>
        <end position="548"/>
    </location>
</feature>
<accession>F2R4D8</accession>
<evidence type="ECO:0000313" key="10">
    <source>
        <dbReference type="Proteomes" id="UP000006854"/>
    </source>
</evidence>
<evidence type="ECO:0000313" key="9">
    <source>
        <dbReference type="EMBL" id="CCA53415.1"/>
    </source>
</evidence>
<dbReference type="InterPro" id="IPR016162">
    <property type="entry name" value="Ald_DH_N"/>
</dbReference>
<evidence type="ECO:0000259" key="8">
    <source>
        <dbReference type="Pfam" id="PF00171"/>
    </source>
</evidence>
<evidence type="ECO:0000256" key="1">
    <source>
        <dbReference type="ARBA" id="ARBA00009986"/>
    </source>
</evidence>
<dbReference type="Pfam" id="PF00171">
    <property type="entry name" value="Aldedh"/>
    <property type="match status" value="1"/>
</dbReference>
<dbReference type="Proteomes" id="UP000006854">
    <property type="component" value="Chromosome"/>
</dbReference>
<dbReference type="PROSITE" id="PS00070">
    <property type="entry name" value="ALDEHYDE_DEHYDR_CYS"/>
    <property type="match status" value="1"/>
</dbReference>
<dbReference type="Gene3D" id="3.40.605.10">
    <property type="entry name" value="Aldehyde Dehydrogenase, Chain A, domain 1"/>
    <property type="match status" value="1"/>
</dbReference>